<accession>A0A317V6J9</accession>
<protein>
    <submittedName>
        <fullName evidence="1">Uncharacterized protein</fullName>
    </submittedName>
</protein>
<dbReference type="STRING" id="1448321.A0A317V6J9"/>
<sequence>MSVLRRAYWIMADILLELSKPTFPFIGAIKHERLDGSITSPFEVFAKYCVGNAADYFDELACQHLYHLEHQRNDAVVDEIDCRKKYIARCLFRKISREISRGYCDGPFWLYCDDLRLESVLVEESSLAVTG</sequence>
<keyword evidence="2" id="KW-1185">Reference proteome</keyword>
<name>A0A317V6J9_9EURO</name>
<dbReference type="EMBL" id="MSFL01000036">
    <property type="protein sequence ID" value="PWY68482.1"/>
    <property type="molecule type" value="Genomic_DNA"/>
</dbReference>
<dbReference type="RefSeq" id="XP_025395291.1">
    <property type="nucleotide sequence ID" value="XM_025548353.1"/>
</dbReference>
<dbReference type="GeneID" id="37070590"/>
<evidence type="ECO:0000313" key="1">
    <source>
        <dbReference type="EMBL" id="PWY68482.1"/>
    </source>
</evidence>
<comment type="caution">
    <text evidence="1">The sequence shown here is derived from an EMBL/GenBank/DDBJ whole genome shotgun (WGS) entry which is preliminary data.</text>
</comment>
<gene>
    <name evidence="1" type="ORF">BO70DRAFT_432810</name>
</gene>
<organism evidence="1 2">
    <name type="scientific">Aspergillus heteromorphus CBS 117.55</name>
    <dbReference type="NCBI Taxonomy" id="1448321"/>
    <lineage>
        <taxon>Eukaryota</taxon>
        <taxon>Fungi</taxon>
        <taxon>Dikarya</taxon>
        <taxon>Ascomycota</taxon>
        <taxon>Pezizomycotina</taxon>
        <taxon>Eurotiomycetes</taxon>
        <taxon>Eurotiomycetidae</taxon>
        <taxon>Eurotiales</taxon>
        <taxon>Aspergillaceae</taxon>
        <taxon>Aspergillus</taxon>
        <taxon>Aspergillus subgen. Circumdati</taxon>
    </lineage>
</organism>
<reference evidence="1 2" key="1">
    <citation type="submission" date="2016-12" db="EMBL/GenBank/DDBJ databases">
        <title>The genomes of Aspergillus section Nigri reveals drivers in fungal speciation.</title>
        <authorList>
            <consortium name="DOE Joint Genome Institute"/>
            <person name="Vesth T.C."/>
            <person name="Nybo J."/>
            <person name="Theobald S."/>
            <person name="Brandl J."/>
            <person name="Frisvad J.C."/>
            <person name="Nielsen K.F."/>
            <person name="Lyhne E.K."/>
            <person name="Kogle M.E."/>
            <person name="Kuo A."/>
            <person name="Riley R."/>
            <person name="Clum A."/>
            <person name="Nolan M."/>
            <person name="Lipzen A."/>
            <person name="Salamov A."/>
            <person name="Henrissat B."/>
            <person name="Wiebenga A."/>
            <person name="De Vries R.P."/>
            <person name="Grigoriev I.V."/>
            <person name="Mortensen U.H."/>
            <person name="Andersen M.R."/>
            <person name="Baker S.E."/>
        </authorList>
    </citation>
    <scope>NUCLEOTIDE SEQUENCE [LARGE SCALE GENOMIC DNA]</scope>
    <source>
        <strain evidence="1 2">CBS 117.55</strain>
    </source>
</reference>
<dbReference type="AlphaFoldDB" id="A0A317V6J9"/>
<proteinExistence type="predicted"/>
<dbReference type="OrthoDB" id="5412996at2759"/>
<dbReference type="Proteomes" id="UP000247233">
    <property type="component" value="Unassembled WGS sequence"/>
</dbReference>
<dbReference type="VEuPathDB" id="FungiDB:BO70DRAFT_432810"/>
<evidence type="ECO:0000313" key="2">
    <source>
        <dbReference type="Proteomes" id="UP000247233"/>
    </source>
</evidence>